<dbReference type="Proteomes" id="UP000029507">
    <property type="component" value="Chromosome"/>
</dbReference>
<protein>
    <recommendedName>
        <fullName evidence="4">C1q domain-containing protein</fullName>
    </recommendedName>
</protein>
<feature type="region of interest" description="Disordered" evidence="1">
    <location>
        <begin position="1"/>
        <end position="30"/>
    </location>
</feature>
<dbReference type="InterPro" id="IPR011050">
    <property type="entry name" value="Pectin_lyase_fold/virulence"/>
</dbReference>
<dbReference type="RefSeq" id="WP_038692918.1">
    <property type="nucleotide sequence ID" value="NZ_CP009286.1"/>
</dbReference>
<dbReference type="OrthoDB" id="1624444at2"/>
<dbReference type="EMBL" id="CP009286">
    <property type="protein sequence ID" value="AIQ61866.1"/>
    <property type="molecule type" value="Genomic_DNA"/>
</dbReference>
<reference evidence="2 3" key="1">
    <citation type="submission" date="2014-08" db="EMBL/GenBank/DDBJ databases">
        <title>Comparative genomics of the Paenibacillus odorifer group.</title>
        <authorList>
            <person name="den Bakker H.C."/>
            <person name="Tsai Y.-C."/>
            <person name="Martin N."/>
            <person name="Korlach J."/>
            <person name="Wiedmann M."/>
        </authorList>
    </citation>
    <scope>NUCLEOTIDE SEQUENCE [LARGE SCALE GENOMIC DNA]</scope>
    <source>
        <strain evidence="2 3">DSM 14472</strain>
    </source>
</reference>
<keyword evidence="3" id="KW-1185">Reference proteome</keyword>
<dbReference type="InterPro" id="IPR008983">
    <property type="entry name" value="Tumour_necrosis_fac-like_dom"/>
</dbReference>
<evidence type="ECO:0008006" key="4">
    <source>
        <dbReference type="Google" id="ProtNLM"/>
    </source>
</evidence>
<dbReference type="AlphaFoldDB" id="A0A089LK00"/>
<evidence type="ECO:0000313" key="3">
    <source>
        <dbReference type="Proteomes" id="UP000029507"/>
    </source>
</evidence>
<proteinExistence type="predicted"/>
<dbReference type="HOGENOM" id="CLU_039286_0_0_9"/>
<dbReference type="STRING" id="169760.PSTEL_00710"/>
<name>A0A089LK00_9BACL</name>
<organism evidence="2 3">
    <name type="scientific">Paenibacillus stellifer</name>
    <dbReference type="NCBI Taxonomy" id="169760"/>
    <lineage>
        <taxon>Bacteria</taxon>
        <taxon>Bacillati</taxon>
        <taxon>Bacillota</taxon>
        <taxon>Bacilli</taxon>
        <taxon>Bacillales</taxon>
        <taxon>Paenibacillaceae</taxon>
        <taxon>Paenibacillus</taxon>
    </lineage>
</organism>
<accession>A0A089LK00</accession>
<dbReference type="Gene3D" id="2.60.120.40">
    <property type="match status" value="1"/>
</dbReference>
<sequence>MPDFNEQLPDWTADGIEPPESKKSDGWQVNDHPPAGWLNWLFSRAHAALVEIRTVFSAHKADTTAHVTAAERTAWNAGATAASNAIPTSQKGAASGVATLDGTTKLPAGQLPISAVQATTADITYYVRTDGSDSNNGLANTSVGAFKTIGKAISMLPQTINHAVIINVAAGAYSEDLLAKGYNGSGTLEITASGVVSVPRILTQGNAIQVTITGFIATTTMANAIELTSNVWVWLQNCYATANAGSYYGVVVYGGTAVISGGTYSNKTTSIWARSGANVFVTGIGGSGSGIGYLATEGAKIGGQAGTLSATSYLSITQTGGFISLGDGVLNPWGDNTASQRSFCHASHATQQTLSASVWTKIVCGTEGADNLGEYNPSTGVFTAQRAGQYVVTVSVSFTNFQDGDEIKVGVGGASGGPFLAAPPQRVNGAGYSGICFTTTVGLSAGGQLAPYALSARAGTLTNPDGVYSFFNVERSG</sequence>
<dbReference type="SUPFAM" id="SSF49842">
    <property type="entry name" value="TNF-like"/>
    <property type="match status" value="1"/>
</dbReference>
<dbReference type="SUPFAM" id="SSF51126">
    <property type="entry name" value="Pectin lyase-like"/>
    <property type="match status" value="1"/>
</dbReference>
<dbReference type="KEGG" id="pste:PSTEL_00710"/>
<evidence type="ECO:0000313" key="2">
    <source>
        <dbReference type="EMBL" id="AIQ61866.1"/>
    </source>
</evidence>
<evidence type="ECO:0000256" key="1">
    <source>
        <dbReference type="SAM" id="MobiDB-lite"/>
    </source>
</evidence>
<gene>
    <name evidence="2" type="ORF">PSTEL_00710</name>
</gene>